<proteinExistence type="inferred from homology"/>
<reference evidence="3" key="1">
    <citation type="journal article" date="2019" name="PLoS Negl. Trop. Dis.">
        <title>Revisiting the worldwide diversity of Leptospira species in the environment.</title>
        <authorList>
            <person name="Vincent A.T."/>
            <person name="Schiettekatte O."/>
            <person name="Bourhy P."/>
            <person name="Veyrier F.J."/>
            <person name="Picardeau M."/>
        </authorList>
    </citation>
    <scope>NUCLEOTIDE SEQUENCE [LARGE SCALE GENOMIC DNA]</scope>
    <source>
        <strain evidence="3">201400974</strain>
    </source>
</reference>
<comment type="caution">
    <text evidence="3">The sequence shown here is derived from an EMBL/GenBank/DDBJ whole genome shotgun (WGS) entry which is preliminary data.</text>
</comment>
<dbReference type="Gene3D" id="3.30.70.1060">
    <property type="entry name" value="Dimeric alpha+beta barrel"/>
    <property type="match status" value="1"/>
</dbReference>
<dbReference type="PANTHER" id="PTHR37828">
    <property type="entry name" value="GSR2449 PROTEIN"/>
    <property type="match status" value="1"/>
</dbReference>
<dbReference type="InterPro" id="IPR011008">
    <property type="entry name" value="Dimeric_a/b-barrel"/>
</dbReference>
<sequence length="99" mass="11490">MKQFVVLLRYLVPLETVEKFVTVHREYLATGYSKKLLLATGPQNPRSGGVLLTRATTRQEIQEFCDNDPFCIEGVAEYQIIEWVPVKWLPEFESWKDGK</sequence>
<keyword evidence="4" id="KW-1185">Reference proteome</keyword>
<dbReference type="AlphaFoldDB" id="A0A4R9LN90"/>
<evidence type="ECO:0000259" key="2">
    <source>
        <dbReference type="Pfam" id="PF03795"/>
    </source>
</evidence>
<dbReference type="RefSeq" id="WP_135765416.1">
    <property type="nucleotide sequence ID" value="NZ_RQHV01000061.1"/>
</dbReference>
<dbReference type="Proteomes" id="UP000298264">
    <property type="component" value="Unassembled WGS sequence"/>
</dbReference>
<dbReference type="EMBL" id="RQHV01000061">
    <property type="protein sequence ID" value="TGN08464.1"/>
    <property type="molecule type" value="Genomic_DNA"/>
</dbReference>
<feature type="domain" description="YCII-related" evidence="2">
    <location>
        <begin position="5"/>
        <end position="83"/>
    </location>
</feature>
<dbReference type="InterPro" id="IPR005545">
    <property type="entry name" value="YCII"/>
</dbReference>
<dbReference type="PANTHER" id="PTHR37828:SF1">
    <property type="entry name" value="YCII-RELATED DOMAIN-CONTAINING PROTEIN"/>
    <property type="match status" value="1"/>
</dbReference>
<evidence type="ECO:0000313" key="4">
    <source>
        <dbReference type="Proteomes" id="UP000298264"/>
    </source>
</evidence>
<dbReference type="OrthoDB" id="9814407at2"/>
<dbReference type="SUPFAM" id="SSF54909">
    <property type="entry name" value="Dimeric alpha+beta barrel"/>
    <property type="match status" value="1"/>
</dbReference>
<protein>
    <submittedName>
        <fullName evidence="3">GTP cyclohydrolase</fullName>
    </submittedName>
</protein>
<evidence type="ECO:0000313" key="3">
    <source>
        <dbReference type="EMBL" id="TGN08464.1"/>
    </source>
</evidence>
<keyword evidence="3" id="KW-0378">Hydrolase</keyword>
<evidence type="ECO:0000256" key="1">
    <source>
        <dbReference type="ARBA" id="ARBA00007689"/>
    </source>
</evidence>
<dbReference type="Pfam" id="PF03795">
    <property type="entry name" value="YCII"/>
    <property type="match status" value="1"/>
</dbReference>
<dbReference type="GO" id="GO:0016787">
    <property type="term" value="F:hydrolase activity"/>
    <property type="evidence" value="ECO:0007669"/>
    <property type="project" value="UniProtKB-KW"/>
</dbReference>
<name>A0A4R9LN90_9LEPT</name>
<gene>
    <name evidence="3" type="ORF">EHS11_16340</name>
</gene>
<comment type="similarity">
    <text evidence="1">Belongs to the YciI family.</text>
</comment>
<accession>A0A4R9LN90</accession>
<organism evidence="3 4">
    <name type="scientific">Leptospira ilyithenensis</name>
    <dbReference type="NCBI Taxonomy" id="2484901"/>
    <lineage>
        <taxon>Bacteria</taxon>
        <taxon>Pseudomonadati</taxon>
        <taxon>Spirochaetota</taxon>
        <taxon>Spirochaetia</taxon>
        <taxon>Leptospirales</taxon>
        <taxon>Leptospiraceae</taxon>
        <taxon>Leptospira</taxon>
    </lineage>
</organism>